<feature type="transmembrane region" description="Helical" evidence="1">
    <location>
        <begin position="342"/>
        <end position="360"/>
    </location>
</feature>
<name>A0A7D6CQN9_9EURY</name>
<keyword evidence="1" id="KW-0472">Membrane</keyword>
<feature type="transmembrane region" description="Helical" evidence="1">
    <location>
        <begin position="398"/>
        <end position="420"/>
    </location>
</feature>
<gene>
    <name evidence="2" type="ORF">HYG81_16755</name>
</gene>
<dbReference type="GeneID" id="56144890"/>
<evidence type="ECO:0000313" key="3">
    <source>
        <dbReference type="Proteomes" id="UP000510869"/>
    </source>
</evidence>
<dbReference type="RefSeq" id="WP_180840894.1">
    <property type="nucleotide sequence ID" value="NZ_CP059154.1"/>
</dbReference>
<feature type="transmembrane region" description="Helical" evidence="1">
    <location>
        <begin position="260"/>
        <end position="279"/>
    </location>
</feature>
<reference evidence="2 3" key="1">
    <citation type="submission" date="2020-07" db="EMBL/GenBank/DDBJ databases">
        <title>Natrinema (YPL30) sp. nov. and Haloterrigena xxxxxx (YPL8) sp. nov., isolated from a salt mine.</title>
        <authorList>
            <person name="Cui H."/>
        </authorList>
    </citation>
    <scope>NUCLEOTIDE SEQUENCE [LARGE SCALE GENOMIC DNA]</scope>
    <source>
        <strain evidence="2 3">YPL13</strain>
    </source>
</reference>
<protein>
    <submittedName>
        <fullName evidence="2">Uncharacterized protein</fullName>
    </submittedName>
</protein>
<feature type="transmembrane region" description="Helical" evidence="1">
    <location>
        <begin position="318"/>
        <end position="336"/>
    </location>
</feature>
<evidence type="ECO:0000313" key="2">
    <source>
        <dbReference type="EMBL" id="QLK25710.1"/>
    </source>
</evidence>
<accession>A0A7D6CQN9</accession>
<feature type="transmembrane region" description="Helical" evidence="1">
    <location>
        <begin position="372"/>
        <end position="392"/>
    </location>
</feature>
<organism evidence="2 3">
    <name type="scientific">Natrinema zhouii</name>
    <dbReference type="NCBI Taxonomy" id="1710539"/>
    <lineage>
        <taxon>Archaea</taxon>
        <taxon>Methanobacteriati</taxon>
        <taxon>Methanobacteriota</taxon>
        <taxon>Stenosarchaea group</taxon>
        <taxon>Halobacteria</taxon>
        <taxon>Halobacteriales</taxon>
        <taxon>Natrialbaceae</taxon>
        <taxon>Natrinema</taxon>
    </lineage>
</organism>
<dbReference type="EMBL" id="CP059154">
    <property type="protein sequence ID" value="QLK25710.1"/>
    <property type="molecule type" value="Genomic_DNA"/>
</dbReference>
<feature type="transmembrane region" description="Helical" evidence="1">
    <location>
        <begin position="285"/>
        <end position="306"/>
    </location>
</feature>
<evidence type="ECO:0000256" key="1">
    <source>
        <dbReference type="SAM" id="Phobius"/>
    </source>
</evidence>
<dbReference type="KEGG" id="nay:HYG81_16755"/>
<keyword evidence="3" id="KW-1185">Reference proteome</keyword>
<proteinExistence type="predicted"/>
<dbReference type="OrthoDB" id="242474at2157"/>
<keyword evidence="1" id="KW-0812">Transmembrane</keyword>
<sequence length="429" mass="43519">MRTVRLAVAVLLCSLLGVAGVATVAGAPPPTQLCGVCGDGLAGERGIDGSTEPGTLDIYVDDAGDSHWQARVPITDSAAERYRTNTSALEAAVDDAWTRYHGAEGDVHSVETALENETVVVNYTVDDVARRGVGETWLVDYFAVGTSNTRYVVAADRVTIHTPEGTAVTNRPSRASVDGNAATWTQGGGFDRQTYVTYGSAGVLGTASGYATIALEVGPTALDHGIRGGVVPGILIGLVGVTIGRSDWGSAAVDAATLERLIVAVGSVGAVGFLVIGAVSTDAGLAPGAVVLASLGVGYALLGCTARRLGSRLETRGLIGLSALATIVAAGTTLLFAGPPVYAFPLCFGLATALCLPIGHASERGRRPVGPIAVAALTPVAAIAAVAPVSVFGYGPTLYGLLLLPWVATVTAFGYPLALLGRRLAIGLD</sequence>
<keyword evidence="1" id="KW-1133">Transmembrane helix</keyword>
<dbReference type="Proteomes" id="UP000510869">
    <property type="component" value="Chromosome"/>
</dbReference>
<feature type="transmembrane region" description="Helical" evidence="1">
    <location>
        <begin position="229"/>
        <end position="248"/>
    </location>
</feature>
<dbReference type="AlphaFoldDB" id="A0A7D6CQN9"/>